<dbReference type="Proteomes" id="UP000299102">
    <property type="component" value="Unassembled WGS sequence"/>
</dbReference>
<accession>A0A4C1ZGK0</accession>
<name>A0A4C1ZGK0_EUMVA</name>
<dbReference type="OrthoDB" id="1742084at2759"/>
<dbReference type="EMBL" id="BGZK01001756">
    <property type="protein sequence ID" value="GBP85737.1"/>
    <property type="molecule type" value="Genomic_DNA"/>
</dbReference>
<proteinExistence type="predicted"/>
<comment type="caution">
    <text evidence="1">The sequence shown here is derived from an EMBL/GenBank/DDBJ whole genome shotgun (WGS) entry which is preliminary data.</text>
</comment>
<keyword evidence="2" id="KW-1185">Reference proteome</keyword>
<gene>
    <name evidence="1" type="primary">Brd8</name>
    <name evidence="1" type="ORF">EVAR_62536_1</name>
</gene>
<reference evidence="1 2" key="1">
    <citation type="journal article" date="2019" name="Commun. Biol.">
        <title>The bagworm genome reveals a unique fibroin gene that provides high tensile strength.</title>
        <authorList>
            <person name="Kono N."/>
            <person name="Nakamura H."/>
            <person name="Ohtoshi R."/>
            <person name="Tomita M."/>
            <person name="Numata K."/>
            <person name="Arakawa K."/>
        </authorList>
    </citation>
    <scope>NUCLEOTIDE SEQUENCE [LARGE SCALE GENOMIC DNA]</scope>
</reference>
<dbReference type="PANTHER" id="PTHR15398">
    <property type="entry name" value="BROMODOMAIN-CONTAINING PROTEIN 8"/>
    <property type="match status" value="1"/>
</dbReference>
<organism evidence="1 2">
    <name type="scientific">Eumeta variegata</name>
    <name type="common">Bagworm moth</name>
    <name type="synonym">Eumeta japonica</name>
    <dbReference type="NCBI Taxonomy" id="151549"/>
    <lineage>
        <taxon>Eukaryota</taxon>
        <taxon>Metazoa</taxon>
        <taxon>Ecdysozoa</taxon>
        <taxon>Arthropoda</taxon>
        <taxon>Hexapoda</taxon>
        <taxon>Insecta</taxon>
        <taxon>Pterygota</taxon>
        <taxon>Neoptera</taxon>
        <taxon>Endopterygota</taxon>
        <taxon>Lepidoptera</taxon>
        <taxon>Glossata</taxon>
        <taxon>Ditrysia</taxon>
        <taxon>Tineoidea</taxon>
        <taxon>Psychidae</taxon>
        <taxon>Oiketicinae</taxon>
        <taxon>Eumeta</taxon>
    </lineage>
</organism>
<sequence length="119" mass="13332">MASIQERLQLKRIPLDTWNIREQLCLASAVARSGDQNWMSVSRALKTVCDPNRPADWYSQKSLLIVVMFRISVSVSVFADIRGATLSNLPKQIEDLAYTPSALASGLGGIWMNFTDLFR</sequence>
<dbReference type="GO" id="GO:0035267">
    <property type="term" value="C:NuA4 histone acetyltransferase complex"/>
    <property type="evidence" value="ECO:0007669"/>
    <property type="project" value="TreeGrafter"/>
</dbReference>
<evidence type="ECO:0000313" key="2">
    <source>
        <dbReference type="Proteomes" id="UP000299102"/>
    </source>
</evidence>
<dbReference type="PANTHER" id="PTHR15398:SF4">
    <property type="entry name" value="BROMODOMAIN-CONTAINING PROTEIN 8 ISOFORM X1"/>
    <property type="match status" value="1"/>
</dbReference>
<dbReference type="AlphaFoldDB" id="A0A4C1ZGK0"/>
<dbReference type="STRING" id="151549.A0A4C1ZGK0"/>
<evidence type="ECO:0000313" key="1">
    <source>
        <dbReference type="EMBL" id="GBP85737.1"/>
    </source>
</evidence>
<protein>
    <submittedName>
        <fullName evidence="1">Bromodomain-containing protein 8</fullName>
    </submittedName>
</protein>